<feature type="domain" description="Midasin AAA lid" evidence="4">
    <location>
        <begin position="121"/>
        <end position="209"/>
    </location>
</feature>
<dbReference type="Pfam" id="PF07728">
    <property type="entry name" value="AAA_5"/>
    <property type="match status" value="2"/>
</dbReference>
<dbReference type="GO" id="GO:0005634">
    <property type="term" value="C:nucleus"/>
    <property type="evidence" value="ECO:0007669"/>
    <property type="project" value="TreeGrafter"/>
</dbReference>
<feature type="domain" description="ATPase dynein-related AAA" evidence="3">
    <location>
        <begin position="20"/>
        <end position="108"/>
    </location>
</feature>
<evidence type="ECO:0000256" key="1">
    <source>
        <dbReference type="ARBA" id="ARBA00022741"/>
    </source>
</evidence>
<dbReference type="SUPFAM" id="SSF52540">
    <property type="entry name" value="P-loop containing nucleoside triphosphate hydrolases"/>
    <property type="match status" value="2"/>
</dbReference>
<keyword evidence="6" id="KW-1185">Reference proteome</keyword>
<dbReference type="GO" id="GO:0000027">
    <property type="term" value="P:ribosomal large subunit assembly"/>
    <property type="evidence" value="ECO:0007669"/>
    <property type="project" value="TreeGrafter"/>
</dbReference>
<dbReference type="Pfam" id="PF17867">
    <property type="entry name" value="AAA_lid_7"/>
    <property type="match status" value="1"/>
</dbReference>
<evidence type="ECO:0000259" key="3">
    <source>
        <dbReference type="Pfam" id="PF07728"/>
    </source>
</evidence>
<reference evidence="5 6" key="1">
    <citation type="submission" date="2018-11" db="EMBL/GenBank/DDBJ databases">
        <authorList>
            <consortium name="Pathogen Informatics"/>
        </authorList>
    </citation>
    <scope>NUCLEOTIDE SEQUENCE [LARGE SCALE GENOMIC DNA]</scope>
</reference>
<evidence type="ECO:0008006" key="7">
    <source>
        <dbReference type="Google" id="ProtNLM"/>
    </source>
</evidence>
<dbReference type="Gene3D" id="3.40.50.300">
    <property type="entry name" value="P-loop containing nucleotide triphosphate hydrolases"/>
    <property type="match status" value="2"/>
</dbReference>
<evidence type="ECO:0000313" key="6">
    <source>
        <dbReference type="Proteomes" id="UP000271098"/>
    </source>
</evidence>
<dbReference type="GO" id="GO:0030687">
    <property type="term" value="C:preribosome, large subunit precursor"/>
    <property type="evidence" value="ECO:0007669"/>
    <property type="project" value="TreeGrafter"/>
</dbReference>
<dbReference type="EMBL" id="UYRT01086355">
    <property type="protein sequence ID" value="VDN31230.1"/>
    <property type="molecule type" value="Genomic_DNA"/>
</dbReference>
<dbReference type="GO" id="GO:0016887">
    <property type="term" value="F:ATP hydrolysis activity"/>
    <property type="evidence" value="ECO:0007669"/>
    <property type="project" value="InterPro"/>
</dbReference>
<protein>
    <recommendedName>
        <fullName evidence="7">AAA_5 domain-containing protein</fullName>
    </recommendedName>
</protein>
<evidence type="ECO:0000313" key="5">
    <source>
        <dbReference type="EMBL" id="VDN31230.1"/>
    </source>
</evidence>
<gene>
    <name evidence="5" type="ORF">GPUH_LOCUS18191</name>
</gene>
<accession>A0A3P7MWD9</accession>
<dbReference type="GO" id="GO:0000055">
    <property type="term" value="P:ribosomal large subunit export from nucleus"/>
    <property type="evidence" value="ECO:0007669"/>
    <property type="project" value="TreeGrafter"/>
</dbReference>
<keyword evidence="2" id="KW-0067">ATP-binding</keyword>
<evidence type="ECO:0000259" key="4">
    <source>
        <dbReference type="Pfam" id="PF17867"/>
    </source>
</evidence>
<dbReference type="InterPro" id="IPR040848">
    <property type="entry name" value="AAA_lid_7"/>
</dbReference>
<dbReference type="InterPro" id="IPR011704">
    <property type="entry name" value="ATPase_dyneun-rel_AAA"/>
</dbReference>
<dbReference type="PANTHER" id="PTHR48103:SF2">
    <property type="entry name" value="MIDASIN"/>
    <property type="match status" value="1"/>
</dbReference>
<keyword evidence="1" id="KW-0547">Nucleotide-binding</keyword>
<sequence length="303" mass="33965">MADLFGCDVPVVTDSGTLSFEWRDGPILNAIKTGQWVLLDEMNLASQSILEGMNACFDHRRQLFIPELSRTFKIDGNAVQKTRFFACQNPCSQGGNRRKLPKSFVNRFTQIYVAQMTASDFSVVLKCSFEAQLSDEVIQKMVDLNSLIAKKMAEDAQFAAKGSPFEFNLRDLLRWAQLTVESGGDIAYGFDLLYVWRLRSNADRLKVSDFVVVETNQDLSEDRFMKLLSSQMQLLEKLAVCVRMNWLTLLVGPCGCGKSTTVRNLASLVGKNLCTMRLTSESDSLELLGSFEQVLAVCFSILL</sequence>
<dbReference type="AlphaFoldDB" id="A0A3P7MWD9"/>
<organism evidence="5 6">
    <name type="scientific">Gongylonema pulchrum</name>
    <dbReference type="NCBI Taxonomy" id="637853"/>
    <lineage>
        <taxon>Eukaryota</taxon>
        <taxon>Metazoa</taxon>
        <taxon>Ecdysozoa</taxon>
        <taxon>Nematoda</taxon>
        <taxon>Chromadorea</taxon>
        <taxon>Rhabditida</taxon>
        <taxon>Spirurina</taxon>
        <taxon>Spiruromorpha</taxon>
        <taxon>Spiruroidea</taxon>
        <taxon>Gongylonematidae</taxon>
        <taxon>Gongylonema</taxon>
    </lineage>
</organism>
<evidence type="ECO:0000256" key="2">
    <source>
        <dbReference type="ARBA" id="ARBA00022840"/>
    </source>
</evidence>
<dbReference type="OrthoDB" id="5839283at2759"/>
<dbReference type="Proteomes" id="UP000271098">
    <property type="component" value="Unassembled WGS sequence"/>
</dbReference>
<dbReference type="GO" id="GO:0005524">
    <property type="term" value="F:ATP binding"/>
    <property type="evidence" value="ECO:0007669"/>
    <property type="project" value="UniProtKB-KW"/>
</dbReference>
<dbReference type="PANTHER" id="PTHR48103">
    <property type="entry name" value="MIDASIN-RELATED"/>
    <property type="match status" value="1"/>
</dbReference>
<proteinExistence type="predicted"/>
<dbReference type="InterPro" id="IPR027417">
    <property type="entry name" value="P-loop_NTPase"/>
</dbReference>
<feature type="domain" description="ATPase dynein-related AAA" evidence="3">
    <location>
        <begin position="249"/>
        <end position="292"/>
    </location>
</feature>
<name>A0A3P7MWD9_9BILA</name>